<evidence type="ECO:0000313" key="1">
    <source>
        <dbReference type="EMBL" id="EMG49603.1"/>
    </source>
</evidence>
<name>M3JBW2_CANMX</name>
<dbReference type="AlphaFoldDB" id="M3JBW2"/>
<organism evidence="1 2">
    <name type="scientific">Candida maltosa (strain Xu316)</name>
    <name type="common">Yeast</name>
    <dbReference type="NCBI Taxonomy" id="1245528"/>
    <lineage>
        <taxon>Eukaryota</taxon>
        <taxon>Fungi</taxon>
        <taxon>Dikarya</taxon>
        <taxon>Ascomycota</taxon>
        <taxon>Saccharomycotina</taxon>
        <taxon>Pichiomycetes</taxon>
        <taxon>Debaryomycetaceae</taxon>
        <taxon>Candida/Lodderomyces clade</taxon>
        <taxon>Candida</taxon>
    </lineage>
</organism>
<sequence length="31" mass="3638">MFVTFVNYWHGISFCTPIIPVRDVQNYECGT</sequence>
<dbReference type="EMBL" id="AOGT01000575">
    <property type="protein sequence ID" value="EMG49603.1"/>
    <property type="molecule type" value="Genomic_DNA"/>
</dbReference>
<reference evidence="1 2" key="1">
    <citation type="submission" date="2013-02" db="EMBL/GenBank/DDBJ databases">
        <title>Genome sequence of Candida maltosa Xu316, a potential industrial strain for xylitol and ethanol production.</title>
        <authorList>
            <person name="Yu J."/>
            <person name="Wang Q."/>
            <person name="Geng X."/>
            <person name="Bao W."/>
            <person name="He P."/>
            <person name="Cai J."/>
        </authorList>
    </citation>
    <scope>NUCLEOTIDE SEQUENCE [LARGE SCALE GENOMIC DNA]</scope>
    <source>
        <strain evidence="2">Xu316</strain>
    </source>
</reference>
<protein>
    <submittedName>
        <fullName evidence="1">Uncharacterized protein</fullName>
    </submittedName>
</protein>
<comment type="caution">
    <text evidence="1">The sequence shown here is derived from an EMBL/GenBank/DDBJ whole genome shotgun (WGS) entry which is preliminary data.</text>
</comment>
<keyword evidence="2" id="KW-1185">Reference proteome</keyword>
<proteinExistence type="predicted"/>
<gene>
    <name evidence="1" type="ORF">G210_5594</name>
</gene>
<evidence type="ECO:0000313" key="2">
    <source>
        <dbReference type="Proteomes" id="UP000011777"/>
    </source>
</evidence>
<accession>M3JBW2</accession>
<dbReference type="Proteomes" id="UP000011777">
    <property type="component" value="Unassembled WGS sequence"/>
</dbReference>
<dbReference type="HOGENOM" id="CLU_3399332_0_0_1"/>